<dbReference type="PROSITE" id="PS50878">
    <property type="entry name" value="RT_POL"/>
    <property type="match status" value="1"/>
</dbReference>
<organism evidence="2 3">
    <name type="scientific">Vanilla planifolia</name>
    <name type="common">Vanilla</name>
    <dbReference type="NCBI Taxonomy" id="51239"/>
    <lineage>
        <taxon>Eukaryota</taxon>
        <taxon>Viridiplantae</taxon>
        <taxon>Streptophyta</taxon>
        <taxon>Embryophyta</taxon>
        <taxon>Tracheophyta</taxon>
        <taxon>Spermatophyta</taxon>
        <taxon>Magnoliopsida</taxon>
        <taxon>Liliopsida</taxon>
        <taxon>Asparagales</taxon>
        <taxon>Orchidaceae</taxon>
        <taxon>Vanilloideae</taxon>
        <taxon>Vanilleae</taxon>
        <taxon>Vanilla</taxon>
    </lineage>
</organism>
<dbReference type="SUPFAM" id="SSF56672">
    <property type="entry name" value="DNA/RNA polymerases"/>
    <property type="match status" value="1"/>
</dbReference>
<evidence type="ECO:0000313" key="2">
    <source>
        <dbReference type="EMBL" id="KAG0471342.1"/>
    </source>
</evidence>
<dbReference type="PANTHER" id="PTHR31635">
    <property type="entry name" value="REVERSE TRANSCRIPTASE DOMAIN-CONTAINING PROTEIN-RELATED"/>
    <property type="match status" value="1"/>
</dbReference>
<gene>
    <name evidence="2" type="ORF">HPP92_015888</name>
</gene>
<name>A0A835QP79_VANPL</name>
<proteinExistence type="predicted"/>
<dbReference type="InterPro" id="IPR043502">
    <property type="entry name" value="DNA/RNA_pol_sf"/>
</dbReference>
<comment type="caution">
    <text evidence="2">The sequence shown here is derived from an EMBL/GenBank/DDBJ whole genome shotgun (WGS) entry which is preliminary data.</text>
</comment>
<dbReference type="InterPro" id="IPR000477">
    <property type="entry name" value="RT_dom"/>
</dbReference>
<dbReference type="EMBL" id="JADCNM010000008">
    <property type="protein sequence ID" value="KAG0471342.1"/>
    <property type="molecule type" value="Genomic_DNA"/>
</dbReference>
<reference evidence="2 3" key="1">
    <citation type="journal article" date="2020" name="Nat. Food">
        <title>A phased Vanilla planifolia genome enables genetic improvement of flavour and production.</title>
        <authorList>
            <person name="Hasing T."/>
            <person name="Tang H."/>
            <person name="Brym M."/>
            <person name="Khazi F."/>
            <person name="Huang T."/>
            <person name="Chambers A.H."/>
        </authorList>
    </citation>
    <scope>NUCLEOTIDE SEQUENCE [LARGE SCALE GENOMIC DNA]</scope>
    <source>
        <tissue evidence="2">Leaf</tissue>
    </source>
</reference>
<feature type="domain" description="Reverse transcriptase" evidence="1">
    <location>
        <begin position="1"/>
        <end position="183"/>
    </location>
</feature>
<evidence type="ECO:0000259" key="1">
    <source>
        <dbReference type="PROSITE" id="PS50878"/>
    </source>
</evidence>
<dbReference type="OrthoDB" id="785906at2759"/>
<protein>
    <recommendedName>
        <fullName evidence="1">Reverse transcriptase domain-containing protein</fullName>
    </recommendedName>
</protein>
<dbReference type="PANTHER" id="PTHR31635:SF196">
    <property type="entry name" value="REVERSE TRANSCRIPTASE DOMAIN-CONTAINING PROTEIN-RELATED"/>
    <property type="match status" value="1"/>
</dbReference>
<evidence type="ECO:0000313" key="3">
    <source>
        <dbReference type="Proteomes" id="UP000639772"/>
    </source>
</evidence>
<dbReference type="Pfam" id="PF00078">
    <property type="entry name" value="RVT_1"/>
    <property type="match status" value="1"/>
</dbReference>
<sequence length="188" mass="21384">MVVKVDMEQAYDRVRWDFLLETMKAMRFPVTWCNWISACISGPRYAVLINGARLPWVSARRGLRQGCPLSPFLFVMSMEYLSCMMREYESRQLLGFRPGMHTPRVSHLLFADDVLIFAPASREAACAVRRILRAFEDSAGLKANFSKSNVYFSNSFSKKKSSIISRKLGMAIGDPPVYLGVPYYCAPD</sequence>
<accession>A0A835QP79</accession>
<dbReference type="Proteomes" id="UP000639772">
    <property type="component" value="Unassembled WGS sequence"/>
</dbReference>
<dbReference type="AlphaFoldDB" id="A0A835QP79"/>